<evidence type="ECO:0008006" key="3">
    <source>
        <dbReference type="Google" id="ProtNLM"/>
    </source>
</evidence>
<dbReference type="Pfam" id="PF03887">
    <property type="entry name" value="YfbU"/>
    <property type="match status" value="1"/>
</dbReference>
<dbReference type="InterPro" id="IPR005587">
    <property type="entry name" value="UPF0304_YfbU"/>
</dbReference>
<dbReference type="RefSeq" id="WP_098641161.1">
    <property type="nucleotide sequence ID" value="NZ_NVCO01000114.1"/>
</dbReference>
<dbReference type="Proteomes" id="UP000226106">
    <property type="component" value="Unassembled WGS sequence"/>
</dbReference>
<comment type="caution">
    <text evidence="1">The sequence shown here is derived from an EMBL/GenBank/DDBJ whole genome shotgun (WGS) entry which is preliminary data.</text>
</comment>
<name>A0A9X7AHF4_BACTU</name>
<dbReference type="SUPFAM" id="SSF116960">
    <property type="entry name" value="YfbU-like"/>
    <property type="match status" value="1"/>
</dbReference>
<evidence type="ECO:0000313" key="2">
    <source>
        <dbReference type="Proteomes" id="UP000226106"/>
    </source>
</evidence>
<reference evidence="1 2" key="1">
    <citation type="submission" date="2017-09" db="EMBL/GenBank/DDBJ databases">
        <title>Large-scale bioinformatics analysis of Bacillus genomes uncovers conserved roles of natural products in bacterial physiology.</title>
        <authorList>
            <consortium name="Agbiome Team Llc"/>
            <person name="Bleich R.M."/>
            <person name="Grubbs K.J."/>
            <person name="Santa Maria K.C."/>
            <person name="Allen S.E."/>
            <person name="Farag S."/>
            <person name="Shank E.A."/>
            <person name="Bowers A."/>
        </authorList>
    </citation>
    <scope>NUCLEOTIDE SEQUENCE [LARGE SCALE GENOMIC DNA]</scope>
    <source>
        <strain evidence="1 2">AFS065400</strain>
    </source>
</reference>
<organism evidence="1 2">
    <name type="scientific">Bacillus thuringiensis</name>
    <dbReference type="NCBI Taxonomy" id="1428"/>
    <lineage>
        <taxon>Bacteria</taxon>
        <taxon>Bacillati</taxon>
        <taxon>Bacillota</taxon>
        <taxon>Bacilli</taxon>
        <taxon>Bacillales</taxon>
        <taxon>Bacillaceae</taxon>
        <taxon>Bacillus</taxon>
        <taxon>Bacillus cereus group</taxon>
    </lineage>
</organism>
<dbReference type="Gene3D" id="1.10.287.680">
    <property type="entry name" value="Helix hairpin bin"/>
    <property type="match status" value="1"/>
</dbReference>
<dbReference type="InterPro" id="IPR023146">
    <property type="entry name" value="YfbU_alpha-helical_sf"/>
</dbReference>
<accession>A0A9X7AHF4</accession>
<proteinExistence type="predicted"/>
<dbReference type="EMBL" id="NVCO01000114">
    <property type="protein sequence ID" value="PFT37107.1"/>
    <property type="molecule type" value="Genomic_DNA"/>
</dbReference>
<dbReference type="AlphaFoldDB" id="A0A9X7AHF4"/>
<gene>
    <name evidence="1" type="ORF">COK72_29670</name>
</gene>
<dbReference type="InterPro" id="IPR023145">
    <property type="entry name" value="YfbU_helix-hairpin_sf"/>
</dbReference>
<dbReference type="Gene3D" id="1.10.3190.10">
    <property type="entry name" value="yfbu gene product, domain 2"/>
    <property type="match status" value="1"/>
</dbReference>
<evidence type="ECO:0000313" key="1">
    <source>
        <dbReference type="EMBL" id="PFT37107.1"/>
    </source>
</evidence>
<protein>
    <recommendedName>
        <fullName evidence="3">YfbU family protein</fullName>
    </recommendedName>
</protein>
<dbReference type="NCBIfam" id="NF003936">
    <property type="entry name" value="PRK05445.1"/>
    <property type="match status" value="1"/>
</dbReference>
<sequence>MEKTLSLKERLILANQYEILSRLTQNEYEKKQFENLQNIFALGYSRYYSLATEHFLDEVSDEECKFVVDVLSLYSSLYYSRKNNKEVQDAIDEKDVLFKGFDLNDSTEVKYYSFYKFLVQDLERFVEFKELIESGKIEDYNSHGFGPSMKKLTDMVAKRNEIIRKDDFSRPTELTVEEINEILNV</sequence>